<keyword evidence="9 10" id="KW-0067">ATP-binding</keyword>
<comment type="caution">
    <text evidence="14">The sequence shown here is derived from an EMBL/GenBank/DDBJ whole genome shotgun (WGS) entry which is preliminary data.</text>
</comment>
<proteinExistence type="inferred from homology"/>
<comment type="subcellular location">
    <subcellularLocation>
        <location evidence="10">Cytoplasm</location>
    </subcellularLocation>
</comment>
<dbReference type="EC" id="2.7.2.3" evidence="4 10"/>
<feature type="binding site" evidence="10 12">
    <location>
        <position position="201"/>
    </location>
    <ligand>
        <name>ATP</name>
        <dbReference type="ChEBI" id="CHEBI:30616"/>
    </ligand>
</feature>
<evidence type="ECO:0000256" key="1">
    <source>
        <dbReference type="ARBA" id="ARBA00000642"/>
    </source>
</evidence>
<dbReference type="SUPFAM" id="SSF53748">
    <property type="entry name" value="Phosphoglycerate kinase"/>
    <property type="match status" value="1"/>
</dbReference>
<evidence type="ECO:0000256" key="11">
    <source>
        <dbReference type="PIRSR" id="PIRSR000724-1"/>
    </source>
</evidence>
<dbReference type="PIRSF" id="PIRSF000724">
    <property type="entry name" value="Pgk"/>
    <property type="match status" value="1"/>
</dbReference>
<dbReference type="UniPathway" id="UPA00109">
    <property type="reaction ID" value="UER00185"/>
</dbReference>
<feature type="binding site" evidence="10">
    <location>
        <position position="150"/>
    </location>
    <ligand>
        <name>substrate</name>
    </ligand>
</feature>
<feature type="binding site" evidence="10 11">
    <location>
        <begin position="19"/>
        <end position="21"/>
    </location>
    <ligand>
        <name>substrate</name>
    </ligand>
</feature>
<protein>
    <recommendedName>
        <fullName evidence="5 10">Phosphoglycerate kinase</fullName>
        <ecNumber evidence="4 10">2.7.2.3</ecNumber>
    </recommendedName>
</protein>
<feature type="binding site" evidence="10 12">
    <location>
        <begin position="374"/>
        <end position="377"/>
    </location>
    <ligand>
        <name>ATP</name>
        <dbReference type="ChEBI" id="CHEBI:30616"/>
    </ligand>
</feature>
<feature type="binding site" evidence="10 11">
    <location>
        <begin position="58"/>
        <end position="61"/>
    </location>
    <ligand>
        <name>substrate</name>
    </ligand>
</feature>
<dbReference type="InterPro" id="IPR036043">
    <property type="entry name" value="Phosphoglycerate_kinase_sf"/>
</dbReference>
<dbReference type="PROSITE" id="PS00111">
    <property type="entry name" value="PGLYCERATE_KINASE"/>
    <property type="match status" value="1"/>
</dbReference>
<dbReference type="GO" id="GO:0005829">
    <property type="term" value="C:cytosol"/>
    <property type="evidence" value="ECO:0007669"/>
    <property type="project" value="TreeGrafter"/>
</dbReference>
<evidence type="ECO:0000256" key="2">
    <source>
        <dbReference type="ARBA" id="ARBA00004838"/>
    </source>
</evidence>
<evidence type="ECO:0000256" key="6">
    <source>
        <dbReference type="ARBA" id="ARBA00022679"/>
    </source>
</evidence>
<dbReference type="HAMAP" id="MF_00145">
    <property type="entry name" value="Phosphoglyc_kinase"/>
    <property type="match status" value="1"/>
</dbReference>
<dbReference type="Pfam" id="PF00162">
    <property type="entry name" value="PGK"/>
    <property type="match status" value="1"/>
</dbReference>
<feature type="binding site" evidence="10">
    <location>
        <position position="35"/>
    </location>
    <ligand>
        <name>substrate</name>
    </ligand>
</feature>
<dbReference type="GO" id="GO:0006096">
    <property type="term" value="P:glycolytic process"/>
    <property type="evidence" value="ECO:0007669"/>
    <property type="project" value="UniProtKB-UniRule"/>
</dbReference>
<evidence type="ECO:0000256" key="12">
    <source>
        <dbReference type="PIRSR" id="PIRSR000724-2"/>
    </source>
</evidence>
<dbReference type="GO" id="GO:0043531">
    <property type="term" value="F:ADP binding"/>
    <property type="evidence" value="ECO:0007669"/>
    <property type="project" value="TreeGrafter"/>
</dbReference>
<keyword evidence="10" id="KW-0324">Glycolysis</keyword>
<comment type="pathway">
    <text evidence="2 10">Carbohydrate degradation; glycolysis; pyruvate from D-glyceraldehyde 3-phosphate: step 2/5.</text>
</comment>
<evidence type="ECO:0000256" key="4">
    <source>
        <dbReference type="ARBA" id="ARBA00013061"/>
    </source>
</evidence>
<dbReference type="InterPro" id="IPR015911">
    <property type="entry name" value="Phosphoglycerate_kinase_CS"/>
</dbReference>
<evidence type="ECO:0000256" key="13">
    <source>
        <dbReference type="RuleBase" id="RU000532"/>
    </source>
</evidence>
<comment type="subunit">
    <text evidence="10">Monomer.</text>
</comment>
<evidence type="ECO:0000256" key="3">
    <source>
        <dbReference type="ARBA" id="ARBA00008982"/>
    </source>
</evidence>
<evidence type="ECO:0000256" key="7">
    <source>
        <dbReference type="ARBA" id="ARBA00022741"/>
    </source>
</evidence>
<evidence type="ECO:0000256" key="9">
    <source>
        <dbReference type="ARBA" id="ARBA00022840"/>
    </source>
</evidence>
<dbReference type="PANTHER" id="PTHR11406:SF23">
    <property type="entry name" value="PHOSPHOGLYCERATE KINASE 1, CHLOROPLASTIC-RELATED"/>
    <property type="match status" value="1"/>
</dbReference>
<comment type="similarity">
    <text evidence="3 10 13">Belongs to the phosphoglycerate kinase family.</text>
</comment>
<sequence>MKSIREIPLHGRTVFLRVDFNVPLDKNGNITEDTRIKAALPTIEYILQKGGKIVLASHLGRPKNQVKPELRLGGPAKRLQELLGQKIYYVPDCIGEVVEKTKAGLKNGEIMLLDNLRFYKAEKENDLHFAEQLAQNIDVYINDAFGVIHRQHASVNALPSLIFDKGIGFLMEKEMEALDKIIKNPAKPLVVVIGGVKISDKVEIINNLAPMADIILVGGGVANTFLKGLGQEVGASIVESDSVSKKQEKTNYLEVAAGIFKRFQTERVELDVILPNQEPLHKIQLPLDFVAATDTKEGTATKIIELGKDRVAPDLMFLDIGPKTIKLYQEVLTRAQTIFWNGPMGLFEMPVYAQGSKSVAESIAETAGYTVLGGGDTEVVVDKFDLKGRFSHVSTGGGASLAYLAQKELPGLSALE</sequence>
<keyword evidence="7 10" id="KW-0547">Nucleotide-binding</keyword>
<evidence type="ECO:0000256" key="8">
    <source>
        <dbReference type="ARBA" id="ARBA00022777"/>
    </source>
</evidence>
<name>A0A1G2BB54_9BACT</name>
<keyword evidence="10" id="KW-0963">Cytoplasm</keyword>
<evidence type="ECO:0000256" key="5">
    <source>
        <dbReference type="ARBA" id="ARBA00016471"/>
    </source>
</evidence>
<evidence type="ECO:0000313" key="14">
    <source>
        <dbReference type="EMBL" id="OGY86443.1"/>
    </source>
</evidence>
<feature type="binding site" evidence="11">
    <location>
        <position position="150"/>
    </location>
    <ligand>
        <name>(2R)-3-phosphoglycerate</name>
        <dbReference type="ChEBI" id="CHEBI:58272"/>
    </ligand>
</feature>
<feature type="binding site" evidence="10">
    <location>
        <position position="117"/>
    </location>
    <ligand>
        <name>substrate</name>
    </ligand>
</feature>
<keyword evidence="8 10" id="KW-0418">Kinase</keyword>
<accession>A0A1G2BB54</accession>
<dbReference type="GO" id="GO:0004618">
    <property type="term" value="F:phosphoglycerate kinase activity"/>
    <property type="evidence" value="ECO:0007669"/>
    <property type="project" value="UniProtKB-UniRule"/>
</dbReference>
<dbReference type="InterPro" id="IPR001576">
    <property type="entry name" value="Phosphoglycerate_kinase"/>
</dbReference>
<evidence type="ECO:0000256" key="10">
    <source>
        <dbReference type="HAMAP-Rule" id="MF_00145"/>
    </source>
</evidence>
<dbReference type="EMBL" id="MHKI01000020">
    <property type="protein sequence ID" value="OGY86443.1"/>
    <property type="molecule type" value="Genomic_DNA"/>
</dbReference>
<dbReference type="PANTHER" id="PTHR11406">
    <property type="entry name" value="PHOSPHOGLYCERATE KINASE"/>
    <property type="match status" value="1"/>
</dbReference>
<dbReference type="GO" id="GO:0005524">
    <property type="term" value="F:ATP binding"/>
    <property type="evidence" value="ECO:0007669"/>
    <property type="project" value="UniProtKB-KW"/>
</dbReference>
<feature type="binding site" evidence="11">
    <location>
        <position position="35"/>
    </location>
    <ligand>
        <name>(2R)-3-phosphoglycerate</name>
        <dbReference type="ChEBI" id="CHEBI:58272"/>
    </ligand>
</feature>
<organism evidence="14 15">
    <name type="scientific">Candidatus Kerfeldbacteria bacterium RIFOXYB2_FULL_38_14</name>
    <dbReference type="NCBI Taxonomy" id="1798547"/>
    <lineage>
        <taxon>Bacteria</taxon>
        <taxon>Candidatus Kerfeldiibacteriota</taxon>
    </lineage>
</organism>
<dbReference type="GO" id="GO:0006094">
    <property type="term" value="P:gluconeogenesis"/>
    <property type="evidence" value="ECO:0007669"/>
    <property type="project" value="TreeGrafter"/>
</dbReference>
<dbReference type="PRINTS" id="PR00477">
    <property type="entry name" value="PHGLYCKINASE"/>
</dbReference>
<keyword evidence="6 10" id="KW-0808">Transferase</keyword>
<dbReference type="FunFam" id="3.40.50.1260:FF:000006">
    <property type="entry name" value="Phosphoglycerate kinase"/>
    <property type="match status" value="1"/>
</dbReference>
<gene>
    <name evidence="10" type="primary">pgk</name>
    <name evidence="14" type="ORF">A2319_01325</name>
</gene>
<dbReference type="Gene3D" id="3.40.50.1260">
    <property type="entry name" value="Phosphoglycerate kinase, N-terminal domain"/>
    <property type="match status" value="2"/>
</dbReference>
<comment type="caution">
    <text evidence="10">Lacks conserved residue(s) required for the propagation of feature annotation.</text>
</comment>
<dbReference type="Proteomes" id="UP000176420">
    <property type="component" value="Unassembled WGS sequence"/>
</dbReference>
<dbReference type="InterPro" id="IPR015824">
    <property type="entry name" value="Phosphoglycerate_kinase_N"/>
</dbReference>
<feature type="binding site" evidence="10 12">
    <location>
        <position position="348"/>
    </location>
    <ligand>
        <name>ATP</name>
        <dbReference type="ChEBI" id="CHEBI:30616"/>
    </ligand>
</feature>
<evidence type="ECO:0000313" key="15">
    <source>
        <dbReference type="Proteomes" id="UP000176420"/>
    </source>
</evidence>
<dbReference type="AlphaFoldDB" id="A0A1G2BB54"/>
<comment type="catalytic activity">
    <reaction evidence="1 10 13">
        <text>(2R)-3-phosphoglycerate + ATP = (2R)-3-phospho-glyceroyl phosphate + ADP</text>
        <dbReference type="Rhea" id="RHEA:14801"/>
        <dbReference type="ChEBI" id="CHEBI:30616"/>
        <dbReference type="ChEBI" id="CHEBI:57604"/>
        <dbReference type="ChEBI" id="CHEBI:58272"/>
        <dbReference type="ChEBI" id="CHEBI:456216"/>
        <dbReference type="EC" id="2.7.2.3"/>
    </reaction>
</comment>
<reference evidence="14 15" key="1">
    <citation type="journal article" date="2016" name="Nat. Commun.">
        <title>Thousands of microbial genomes shed light on interconnected biogeochemical processes in an aquifer system.</title>
        <authorList>
            <person name="Anantharaman K."/>
            <person name="Brown C.T."/>
            <person name="Hug L.A."/>
            <person name="Sharon I."/>
            <person name="Castelle C.J."/>
            <person name="Probst A.J."/>
            <person name="Thomas B.C."/>
            <person name="Singh A."/>
            <person name="Wilkins M.J."/>
            <person name="Karaoz U."/>
            <person name="Brodie E.L."/>
            <person name="Williams K.H."/>
            <person name="Hubbard S.S."/>
            <person name="Banfield J.F."/>
        </authorList>
    </citation>
    <scope>NUCLEOTIDE SEQUENCE [LARGE SCALE GENOMIC DNA]</scope>
</reference>
<feature type="binding site" evidence="11">
    <location>
        <position position="117"/>
    </location>
    <ligand>
        <name>(2R)-3-phosphoglycerate</name>
        <dbReference type="ChEBI" id="CHEBI:58272"/>
    </ligand>
</feature>